<dbReference type="Pfam" id="PF23209">
    <property type="entry name" value="IDM1_C"/>
    <property type="match status" value="1"/>
</dbReference>
<dbReference type="InterPro" id="IPR001965">
    <property type="entry name" value="Znf_PHD"/>
</dbReference>
<evidence type="ECO:0000313" key="8">
    <source>
        <dbReference type="Proteomes" id="UP001457282"/>
    </source>
</evidence>
<feature type="domain" description="PHD-type" evidence="5">
    <location>
        <begin position="169"/>
        <end position="214"/>
    </location>
</feature>
<dbReference type="InterPro" id="IPR054292">
    <property type="entry name" value="DUF7028"/>
</dbReference>
<feature type="domain" description="N-acetyltransferase" evidence="6">
    <location>
        <begin position="294"/>
        <end position="452"/>
    </location>
</feature>
<reference evidence="7 8" key="1">
    <citation type="journal article" date="2023" name="G3 (Bethesda)">
        <title>A chromosome-length genome assembly and annotation of blackberry (Rubus argutus, cv. 'Hillquist').</title>
        <authorList>
            <person name="Bruna T."/>
            <person name="Aryal R."/>
            <person name="Dudchenko O."/>
            <person name="Sargent D.J."/>
            <person name="Mead D."/>
            <person name="Buti M."/>
            <person name="Cavallini A."/>
            <person name="Hytonen T."/>
            <person name="Andres J."/>
            <person name="Pham M."/>
            <person name="Weisz D."/>
            <person name="Mascagni F."/>
            <person name="Usai G."/>
            <person name="Natali L."/>
            <person name="Bassil N."/>
            <person name="Fernandez G.E."/>
            <person name="Lomsadze A."/>
            <person name="Armour M."/>
            <person name="Olukolu B."/>
            <person name="Poorten T."/>
            <person name="Britton C."/>
            <person name="Davik J."/>
            <person name="Ashrafi H."/>
            <person name="Aiden E.L."/>
            <person name="Borodovsky M."/>
            <person name="Worthington M."/>
        </authorList>
    </citation>
    <scope>NUCLEOTIDE SEQUENCE [LARGE SCALE GENOMIC DNA]</scope>
    <source>
        <strain evidence="7">PI 553951</strain>
    </source>
</reference>
<dbReference type="GO" id="GO:0006357">
    <property type="term" value="P:regulation of transcription by RNA polymerase II"/>
    <property type="evidence" value="ECO:0007669"/>
    <property type="project" value="TreeGrafter"/>
</dbReference>
<dbReference type="SUPFAM" id="SSF57903">
    <property type="entry name" value="FYVE/PHD zinc finger"/>
    <property type="match status" value="1"/>
</dbReference>
<dbReference type="PANTHER" id="PTHR46309">
    <property type="entry name" value="PHD FINGER PROTEIN 12"/>
    <property type="match status" value="1"/>
</dbReference>
<dbReference type="Proteomes" id="UP001457282">
    <property type="component" value="Unassembled WGS sequence"/>
</dbReference>
<dbReference type="AlphaFoldDB" id="A0AAW1YB38"/>
<dbReference type="GO" id="GO:0003714">
    <property type="term" value="F:transcription corepressor activity"/>
    <property type="evidence" value="ECO:0007669"/>
    <property type="project" value="InterPro"/>
</dbReference>
<comment type="caution">
    <text evidence="7">The sequence shown here is derived from an EMBL/GenBank/DDBJ whole genome shotgun (WGS) entry which is preliminary data.</text>
</comment>
<protein>
    <submittedName>
        <fullName evidence="7">Uncharacterized protein</fullName>
    </submittedName>
</protein>
<dbReference type="GO" id="GO:0008270">
    <property type="term" value="F:zinc ion binding"/>
    <property type="evidence" value="ECO:0007669"/>
    <property type="project" value="UniProtKB-KW"/>
</dbReference>
<dbReference type="InterPro" id="IPR000182">
    <property type="entry name" value="GNAT_dom"/>
</dbReference>
<gene>
    <name evidence="7" type="ORF">M0R45_011863</name>
</gene>
<dbReference type="InterPro" id="IPR042163">
    <property type="entry name" value="PHF12"/>
</dbReference>
<dbReference type="Pfam" id="PF22970">
    <property type="entry name" value="DUF7028"/>
    <property type="match status" value="1"/>
</dbReference>
<evidence type="ECO:0000313" key="7">
    <source>
        <dbReference type="EMBL" id="KAK9946396.1"/>
    </source>
</evidence>
<dbReference type="PROSITE" id="PS50016">
    <property type="entry name" value="ZF_PHD_2"/>
    <property type="match status" value="1"/>
</dbReference>
<dbReference type="CDD" id="cd04301">
    <property type="entry name" value="NAT_SF"/>
    <property type="match status" value="1"/>
</dbReference>
<dbReference type="Gene3D" id="3.40.630.30">
    <property type="match status" value="1"/>
</dbReference>
<proteinExistence type="predicted"/>
<dbReference type="PROSITE" id="PS51186">
    <property type="entry name" value="GNAT"/>
    <property type="match status" value="1"/>
</dbReference>
<dbReference type="GO" id="GO:0005634">
    <property type="term" value="C:nucleus"/>
    <property type="evidence" value="ECO:0007669"/>
    <property type="project" value="TreeGrafter"/>
</dbReference>
<evidence type="ECO:0000256" key="3">
    <source>
        <dbReference type="ARBA" id="ARBA00022833"/>
    </source>
</evidence>
<dbReference type="InterPro" id="IPR016181">
    <property type="entry name" value="Acyl_CoA_acyltransferase"/>
</dbReference>
<dbReference type="Pfam" id="PF00628">
    <property type="entry name" value="PHD"/>
    <property type="match status" value="1"/>
</dbReference>
<evidence type="ECO:0000256" key="4">
    <source>
        <dbReference type="PROSITE-ProRule" id="PRU00146"/>
    </source>
</evidence>
<keyword evidence="1" id="KW-0479">Metal-binding</keyword>
<evidence type="ECO:0000259" key="6">
    <source>
        <dbReference type="PROSITE" id="PS51186"/>
    </source>
</evidence>
<dbReference type="Gene3D" id="3.30.40.10">
    <property type="entry name" value="Zinc/RING finger domain, C3HC4 (zinc finger)"/>
    <property type="match status" value="1"/>
</dbReference>
<dbReference type="SMART" id="SM00249">
    <property type="entry name" value="PHD"/>
    <property type="match status" value="2"/>
</dbReference>
<keyword evidence="8" id="KW-1185">Reference proteome</keyword>
<dbReference type="PROSITE" id="PS01359">
    <property type="entry name" value="ZF_PHD_1"/>
    <property type="match status" value="1"/>
</dbReference>
<dbReference type="InterPro" id="IPR056511">
    <property type="entry name" value="IDM1_C"/>
</dbReference>
<dbReference type="InterPro" id="IPR011011">
    <property type="entry name" value="Znf_FYVE_PHD"/>
</dbReference>
<dbReference type="GO" id="GO:0016747">
    <property type="term" value="F:acyltransferase activity, transferring groups other than amino-acyl groups"/>
    <property type="evidence" value="ECO:0007669"/>
    <property type="project" value="InterPro"/>
</dbReference>
<name>A0AAW1YB38_RUBAR</name>
<keyword evidence="3" id="KW-0862">Zinc</keyword>
<dbReference type="InterPro" id="IPR013083">
    <property type="entry name" value="Znf_RING/FYVE/PHD"/>
</dbReference>
<dbReference type="EMBL" id="JBEDUW010000002">
    <property type="protein sequence ID" value="KAK9946396.1"/>
    <property type="molecule type" value="Genomic_DNA"/>
</dbReference>
<dbReference type="PANTHER" id="PTHR46309:SF12">
    <property type="entry name" value="GB|AAC80581.1"/>
    <property type="match status" value="1"/>
</dbReference>
<dbReference type="InterPro" id="IPR019786">
    <property type="entry name" value="Zinc_finger_PHD-type_CS"/>
</dbReference>
<dbReference type="InterPro" id="IPR019787">
    <property type="entry name" value="Znf_PHD-finger"/>
</dbReference>
<evidence type="ECO:0000259" key="5">
    <source>
        <dbReference type="PROSITE" id="PS50016"/>
    </source>
</evidence>
<evidence type="ECO:0000256" key="2">
    <source>
        <dbReference type="ARBA" id="ARBA00022771"/>
    </source>
</evidence>
<organism evidence="7 8">
    <name type="scientific">Rubus argutus</name>
    <name type="common">Southern blackberry</name>
    <dbReference type="NCBI Taxonomy" id="59490"/>
    <lineage>
        <taxon>Eukaryota</taxon>
        <taxon>Viridiplantae</taxon>
        <taxon>Streptophyta</taxon>
        <taxon>Embryophyta</taxon>
        <taxon>Tracheophyta</taxon>
        <taxon>Spermatophyta</taxon>
        <taxon>Magnoliopsida</taxon>
        <taxon>eudicotyledons</taxon>
        <taxon>Gunneridae</taxon>
        <taxon>Pentapetalae</taxon>
        <taxon>rosids</taxon>
        <taxon>fabids</taxon>
        <taxon>Rosales</taxon>
        <taxon>Rosaceae</taxon>
        <taxon>Rosoideae</taxon>
        <taxon>Rosoideae incertae sedis</taxon>
        <taxon>Rubus</taxon>
    </lineage>
</organism>
<keyword evidence="2 4" id="KW-0863">Zinc-finger</keyword>
<sequence length="494" mass="55259">MKGKRGCVAPSLFVKPQLYPEAILEWSNASCKIGRSDLTEKAKGHLSALGWKFWYKNKSNKKMELRYESPTGKVFYSLRTACKACVEQGGLSQIAKGTLPIVNGADLIVLLQGRPPKRPKSKRKLDALSEPVRNTRPKRGKVLADLKRLRAEKERTRDVSMRSRDNQNHDECSVCCYGGDLVLCDGCPSAFHAGCIGLGELGDGDWFCPSCCCGLCSFGIFGDDGVVSCDQCRHKYHTKCLRNSGEAKLDGDGRLFCGSKCESVFLGINKILGKPMLVGHDNLTWTLLKSSSTFDVENLTKNYRQHKLAVNVMHECFEPTEDPYTKSDTIDDVIFNRQKRFKGFYTAVLERNDEVISAATVRVYSEVGEVPLVATKFRHRRLGMCRILMSELEKQLAKLGVERLVLPSAKDALKAWTSTSLGFSKMTADETLQLLKYSLWNFQDTIMCHKLLKQQITSDGSAGVTSTVMQVVDIVASEEACIMDIDYDYDYDFM</sequence>
<evidence type="ECO:0000256" key="1">
    <source>
        <dbReference type="ARBA" id="ARBA00022723"/>
    </source>
</evidence>
<dbReference type="SUPFAM" id="SSF55729">
    <property type="entry name" value="Acyl-CoA N-acyltransferases (Nat)"/>
    <property type="match status" value="1"/>
</dbReference>
<accession>A0AAW1YB38</accession>